<dbReference type="CDD" id="cd01949">
    <property type="entry name" value="GGDEF"/>
    <property type="match status" value="1"/>
</dbReference>
<protein>
    <recommendedName>
        <fullName evidence="2">diguanylate cyclase</fullName>
        <ecNumber evidence="2">2.7.7.65</ecNumber>
    </recommendedName>
</protein>
<dbReference type="STRING" id="265719.SAMN04488509_101302"/>
<feature type="transmembrane region" description="Helical" evidence="5">
    <location>
        <begin position="42"/>
        <end position="60"/>
    </location>
</feature>
<evidence type="ECO:0000256" key="3">
    <source>
        <dbReference type="ARBA" id="ARBA00034247"/>
    </source>
</evidence>
<evidence type="ECO:0000256" key="4">
    <source>
        <dbReference type="SAM" id="MobiDB-lite"/>
    </source>
</evidence>
<dbReference type="PANTHER" id="PTHR45138">
    <property type="entry name" value="REGULATORY COMPONENTS OF SENSORY TRANSDUCTION SYSTEM"/>
    <property type="match status" value="1"/>
</dbReference>
<keyword evidence="5" id="KW-1133">Transmembrane helix</keyword>
<dbReference type="Pfam" id="PF00990">
    <property type="entry name" value="GGDEF"/>
    <property type="match status" value="1"/>
</dbReference>
<sequence length="274" mass="29373">MRPTRPSRPTPLRVALAALAAPVAGFASTVPSQPAASGFSAGFWTGFASAAALGALALLGQRRAHRRQQHALAEQRQKELDQVVARRTADLVNANRTLRDLADTDALTGVSNRRHFDRLLREGVERALLTGRRLSVLLIDVDHFKQVNDREGHLAGDEVLRQLGQLLQRAVRSDTVVARYGGEEFAVITPSGLAEAVGLAERLRRAVEADSRIRVSLGVASFEPKLDGDEPALLARADRALYAAKAAGRNRVESDPPGAPVTPQARRGAAIAAD</sequence>
<dbReference type="SMART" id="SM00267">
    <property type="entry name" value="GGDEF"/>
    <property type="match status" value="1"/>
</dbReference>
<evidence type="ECO:0000256" key="2">
    <source>
        <dbReference type="ARBA" id="ARBA00012528"/>
    </source>
</evidence>
<evidence type="ECO:0000256" key="6">
    <source>
        <dbReference type="SAM" id="SignalP"/>
    </source>
</evidence>
<dbReference type="InterPro" id="IPR050469">
    <property type="entry name" value="Diguanylate_Cyclase"/>
</dbReference>
<evidence type="ECO:0000313" key="8">
    <source>
        <dbReference type="EMBL" id="SDD11774.1"/>
    </source>
</evidence>
<evidence type="ECO:0000259" key="7">
    <source>
        <dbReference type="PROSITE" id="PS50887"/>
    </source>
</evidence>
<gene>
    <name evidence="8" type="ORF">SAMN04488509_101302</name>
</gene>
<name>A0A1G6S536_9GAMM</name>
<dbReference type="PROSITE" id="PS50887">
    <property type="entry name" value="GGDEF"/>
    <property type="match status" value="1"/>
</dbReference>
<dbReference type="Gene3D" id="3.30.70.270">
    <property type="match status" value="1"/>
</dbReference>
<dbReference type="GO" id="GO:0043709">
    <property type="term" value="P:cell adhesion involved in single-species biofilm formation"/>
    <property type="evidence" value="ECO:0007669"/>
    <property type="project" value="TreeGrafter"/>
</dbReference>
<evidence type="ECO:0000313" key="9">
    <source>
        <dbReference type="Proteomes" id="UP000199603"/>
    </source>
</evidence>
<keyword evidence="5" id="KW-0472">Membrane</keyword>
<evidence type="ECO:0000256" key="1">
    <source>
        <dbReference type="ARBA" id="ARBA00001946"/>
    </source>
</evidence>
<dbReference type="PANTHER" id="PTHR45138:SF9">
    <property type="entry name" value="DIGUANYLATE CYCLASE DGCM-RELATED"/>
    <property type="match status" value="1"/>
</dbReference>
<dbReference type="GO" id="GO:1902201">
    <property type="term" value="P:negative regulation of bacterial-type flagellum-dependent cell motility"/>
    <property type="evidence" value="ECO:0007669"/>
    <property type="project" value="TreeGrafter"/>
</dbReference>
<accession>A0A1G6S536</accession>
<dbReference type="NCBIfam" id="TIGR00254">
    <property type="entry name" value="GGDEF"/>
    <property type="match status" value="1"/>
</dbReference>
<dbReference type="OrthoDB" id="176203at2"/>
<keyword evidence="6" id="KW-0732">Signal</keyword>
<dbReference type="InterPro" id="IPR043128">
    <property type="entry name" value="Rev_trsase/Diguanyl_cyclase"/>
</dbReference>
<dbReference type="GO" id="GO:0005886">
    <property type="term" value="C:plasma membrane"/>
    <property type="evidence" value="ECO:0007669"/>
    <property type="project" value="TreeGrafter"/>
</dbReference>
<dbReference type="InterPro" id="IPR029787">
    <property type="entry name" value="Nucleotide_cyclase"/>
</dbReference>
<reference evidence="8 9" key="1">
    <citation type="submission" date="2016-10" db="EMBL/GenBank/DDBJ databases">
        <authorList>
            <person name="de Groot N.N."/>
        </authorList>
    </citation>
    <scope>NUCLEOTIDE SEQUENCE [LARGE SCALE GENOMIC DNA]</scope>
    <source>
        <strain evidence="8 9">DSM 16957</strain>
    </source>
</reference>
<dbReference type="EMBL" id="FNAG01000001">
    <property type="protein sequence ID" value="SDD11774.1"/>
    <property type="molecule type" value="Genomic_DNA"/>
</dbReference>
<dbReference type="InterPro" id="IPR000160">
    <property type="entry name" value="GGDEF_dom"/>
</dbReference>
<dbReference type="AlphaFoldDB" id="A0A1G6S536"/>
<evidence type="ECO:0000256" key="5">
    <source>
        <dbReference type="SAM" id="Phobius"/>
    </source>
</evidence>
<keyword evidence="9" id="KW-1185">Reference proteome</keyword>
<proteinExistence type="predicted"/>
<dbReference type="SUPFAM" id="SSF55073">
    <property type="entry name" value="Nucleotide cyclase"/>
    <property type="match status" value="1"/>
</dbReference>
<dbReference type="Proteomes" id="UP000199603">
    <property type="component" value="Unassembled WGS sequence"/>
</dbReference>
<comment type="catalytic activity">
    <reaction evidence="3">
        <text>2 GTP = 3',3'-c-di-GMP + 2 diphosphate</text>
        <dbReference type="Rhea" id="RHEA:24898"/>
        <dbReference type="ChEBI" id="CHEBI:33019"/>
        <dbReference type="ChEBI" id="CHEBI:37565"/>
        <dbReference type="ChEBI" id="CHEBI:58805"/>
        <dbReference type="EC" id="2.7.7.65"/>
    </reaction>
</comment>
<dbReference type="EC" id="2.7.7.65" evidence="2"/>
<feature type="signal peptide" evidence="6">
    <location>
        <begin position="1"/>
        <end position="27"/>
    </location>
</feature>
<feature type="region of interest" description="Disordered" evidence="4">
    <location>
        <begin position="246"/>
        <end position="274"/>
    </location>
</feature>
<feature type="chain" id="PRO_5011729491" description="diguanylate cyclase" evidence="6">
    <location>
        <begin position="28"/>
        <end position="274"/>
    </location>
</feature>
<feature type="domain" description="GGDEF" evidence="7">
    <location>
        <begin position="132"/>
        <end position="257"/>
    </location>
</feature>
<comment type="cofactor">
    <cofactor evidence="1">
        <name>Mg(2+)</name>
        <dbReference type="ChEBI" id="CHEBI:18420"/>
    </cofactor>
</comment>
<dbReference type="GO" id="GO:0052621">
    <property type="term" value="F:diguanylate cyclase activity"/>
    <property type="evidence" value="ECO:0007669"/>
    <property type="project" value="UniProtKB-EC"/>
</dbReference>
<organism evidence="8 9">
    <name type="scientific">Aquimonas voraii</name>
    <dbReference type="NCBI Taxonomy" id="265719"/>
    <lineage>
        <taxon>Bacteria</taxon>
        <taxon>Pseudomonadati</taxon>
        <taxon>Pseudomonadota</taxon>
        <taxon>Gammaproteobacteria</taxon>
        <taxon>Lysobacterales</taxon>
        <taxon>Lysobacteraceae</taxon>
        <taxon>Aquimonas</taxon>
    </lineage>
</organism>
<dbReference type="FunFam" id="3.30.70.270:FF:000001">
    <property type="entry name" value="Diguanylate cyclase domain protein"/>
    <property type="match status" value="1"/>
</dbReference>
<keyword evidence="5" id="KW-0812">Transmembrane</keyword>